<evidence type="ECO:0000259" key="6">
    <source>
        <dbReference type="Pfam" id="PF08281"/>
    </source>
</evidence>
<dbReference type="InterPro" id="IPR039425">
    <property type="entry name" value="RNA_pol_sigma-70-like"/>
</dbReference>
<keyword evidence="10" id="KW-1185">Reference proteome</keyword>
<dbReference type="Gene3D" id="1.10.1740.10">
    <property type="match status" value="1"/>
</dbReference>
<keyword evidence="3" id="KW-0731">Sigma factor</keyword>
<dbReference type="Pfam" id="PF04542">
    <property type="entry name" value="Sigma70_r2"/>
    <property type="match status" value="1"/>
</dbReference>
<dbReference type="InterPro" id="IPR013324">
    <property type="entry name" value="RNA_pol_sigma_r3/r4-like"/>
</dbReference>
<reference evidence="7 9" key="1">
    <citation type="submission" date="2018-06" db="EMBL/GenBank/DDBJ databases">
        <authorList>
            <consortium name="Pathogen Informatics"/>
            <person name="Doyle S."/>
        </authorList>
    </citation>
    <scope>NUCLEOTIDE SEQUENCE [LARGE SCALE GENOMIC DNA]</scope>
    <source>
        <strain evidence="7 9">NCTC10597</strain>
    </source>
</reference>
<evidence type="ECO:0000313" key="7">
    <source>
        <dbReference type="EMBL" id="STX09801.1"/>
    </source>
</evidence>
<dbReference type="InterPro" id="IPR013325">
    <property type="entry name" value="RNA_pol_sigma_r2"/>
</dbReference>
<evidence type="ECO:0000256" key="1">
    <source>
        <dbReference type="ARBA" id="ARBA00010641"/>
    </source>
</evidence>
<dbReference type="InterPro" id="IPR036388">
    <property type="entry name" value="WH-like_DNA-bd_sf"/>
</dbReference>
<evidence type="ECO:0000259" key="5">
    <source>
        <dbReference type="Pfam" id="PF04542"/>
    </source>
</evidence>
<dbReference type="PANTHER" id="PTHR43133">
    <property type="entry name" value="RNA POLYMERASE ECF-TYPE SIGMA FACTO"/>
    <property type="match status" value="1"/>
</dbReference>
<keyword evidence="4" id="KW-0804">Transcription</keyword>
<feature type="domain" description="RNA polymerase sigma-70 region 2" evidence="5">
    <location>
        <begin position="17"/>
        <end position="84"/>
    </location>
</feature>
<dbReference type="EMBL" id="UGNP01000001">
    <property type="protein sequence ID" value="STX09801.1"/>
    <property type="molecule type" value="Genomic_DNA"/>
</dbReference>
<dbReference type="Pfam" id="PF08281">
    <property type="entry name" value="Sigma70_r4_2"/>
    <property type="match status" value="1"/>
</dbReference>
<evidence type="ECO:0000256" key="2">
    <source>
        <dbReference type="ARBA" id="ARBA00023015"/>
    </source>
</evidence>
<dbReference type="Proteomes" id="UP000254330">
    <property type="component" value="Unassembled WGS sequence"/>
</dbReference>
<dbReference type="GO" id="GO:0006352">
    <property type="term" value="P:DNA-templated transcription initiation"/>
    <property type="evidence" value="ECO:0007669"/>
    <property type="project" value="InterPro"/>
</dbReference>
<dbReference type="InterPro" id="IPR014284">
    <property type="entry name" value="RNA_pol_sigma-70_dom"/>
</dbReference>
<dbReference type="NCBIfam" id="TIGR02937">
    <property type="entry name" value="sigma70-ECF"/>
    <property type="match status" value="1"/>
</dbReference>
<accession>A0A8B4QAT1</accession>
<evidence type="ECO:0000256" key="4">
    <source>
        <dbReference type="ARBA" id="ARBA00023163"/>
    </source>
</evidence>
<evidence type="ECO:0000313" key="8">
    <source>
        <dbReference type="EMBL" id="TDR40969.1"/>
    </source>
</evidence>
<dbReference type="EMBL" id="SNZG01000007">
    <property type="protein sequence ID" value="TDR40969.1"/>
    <property type="molecule type" value="Genomic_DNA"/>
</dbReference>
<name>A0A8B4QAT1_9BACL</name>
<evidence type="ECO:0000313" key="10">
    <source>
        <dbReference type="Proteomes" id="UP000294641"/>
    </source>
</evidence>
<comment type="caution">
    <text evidence="7">The sequence shown here is derived from an EMBL/GenBank/DDBJ whole genome shotgun (WGS) entry which is preliminary data.</text>
</comment>
<dbReference type="Gene3D" id="1.10.10.10">
    <property type="entry name" value="Winged helix-like DNA-binding domain superfamily/Winged helix DNA-binding domain"/>
    <property type="match status" value="1"/>
</dbReference>
<evidence type="ECO:0000313" key="9">
    <source>
        <dbReference type="Proteomes" id="UP000254330"/>
    </source>
</evidence>
<gene>
    <name evidence="7" type="primary">sigV_4</name>
    <name evidence="8" type="ORF">DFR61_10787</name>
    <name evidence="7" type="ORF">NCTC10597_01501</name>
</gene>
<dbReference type="SUPFAM" id="SSF88659">
    <property type="entry name" value="Sigma3 and sigma4 domains of RNA polymerase sigma factors"/>
    <property type="match status" value="1"/>
</dbReference>
<sequence>MTKIWRKMQYDEQLVQFIQRYQNDFYRLANSYCKNEQDALDIVQDSIQKAMQSYDQLEEKEKLKSWFYKIVVHTSLDFLRKHKRVHVMEDEKLMSVYDHYEDHYENIDLEKALDDLPTQYRQIIILRYFEDLKIDDIAFILEENANTIKTRLYKGLKLLKADLQTEEEK</sequence>
<dbReference type="AlphaFoldDB" id="A0A8B4QAT1"/>
<dbReference type="SUPFAM" id="SSF88946">
    <property type="entry name" value="Sigma2 domain of RNA polymerase sigma factors"/>
    <property type="match status" value="1"/>
</dbReference>
<dbReference type="RefSeq" id="WP_370447838.1">
    <property type="nucleotide sequence ID" value="NZ_BJUE01000008.1"/>
</dbReference>
<dbReference type="InterPro" id="IPR013249">
    <property type="entry name" value="RNA_pol_sigma70_r4_t2"/>
</dbReference>
<keyword evidence="2" id="KW-0805">Transcription regulation</keyword>
<dbReference type="PANTHER" id="PTHR43133:SF60">
    <property type="entry name" value="RNA POLYMERASE SIGMA FACTOR SIGV"/>
    <property type="match status" value="1"/>
</dbReference>
<dbReference type="InterPro" id="IPR007627">
    <property type="entry name" value="RNA_pol_sigma70_r2"/>
</dbReference>
<dbReference type="GO" id="GO:0016987">
    <property type="term" value="F:sigma factor activity"/>
    <property type="evidence" value="ECO:0007669"/>
    <property type="project" value="UniProtKB-KW"/>
</dbReference>
<dbReference type="Proteomes" id="UP000294641">
    <property type="component" value="Unassembled WGS sequence"/>
</dbReference>
<dbReference type="GO" id="GO:0003677">
    <property type="term" value="F:DNA binding"/>
    <property type="evidence" value="ECO:0007669"/>
    <property type="project" value="InterPro"/>
</dbReference>
<organism evidence="7 9">
    <name type="scientific">Kurthia zopfii</name>
    <dbReference type="NCBI Taxonomy" id="1650"/>
    <lineage>
        <taxon>Bacteria</taxon>
        <taxon>Bacillati</taxon>
        <taxon>Bacillota</taxon>
        <taxon>Bacilli</taxon>
        <taxon>Bacillales</taxon>
        <taxon>Caryophanaceae</taxon>
        <taxon>Kurthia</taxon>
    </lineage>
</organism>
<dbReference type="CDD" id="cd06171">
    <property type="entry name" value="Sigma70_r4"/>
    <property type="match status" value="1"/>
</dbReference>
<reference evidence="8 10" key="2">
    <citation type="submission" date="2019-03" db="EMBL/GenBank/DDBJ databases">
        <title>Genomic Encyclopedia of Type Strains, Phase IV (KMG-IV): sequencing the most valuable type-strain genomes for metagenomic binning, comparative biology and taxonomic classification.</title>
        <authorList>
            <person name="Goeker M."/>
        </authorList>
    </citation>
    <scope>NUCLEOTIDE SEQUENCE [LARGE SCALE GENOMIC DNA]</scope>
    <source>
        <strain evidence="8 10">DSM 20580</strain>
    </source>
</reference>
<protein>
    <submittedName>
        <fullName evidence="8">RNA polymerase sigma (SigV) subunit</fullName>
    </submittedName>
    <submittedName>
        <fullName evidence="7">RNA polymerase sigma factor sigV</fullName>
    </submittedName>
</protein>
<comment type="similarity">
    <text evidence="1">Belongs to the sigma-70 factor family. ECF subfamily.</text>
</comment>
<proteinExistence type="inferred from homology"/>
<feature type="domain" description="RNA polymerase sigma factor 70 region 4 type 2" evidence="6">
    <location>
        <begin position="109"/>
        <end position="159"/>
    </location>
</feature>
<evidence type="ECO:0000256" key="3">
    <source>
        <dbReference type="ARBA" id="ARBA00023082"/>
    </source>
</evidence>